<evidence type="ECO:0000313" key="6">
    <source>
        <dbReference type="EMBL" id="EEF25295.1"/>
    </source>
</evidence>
<dbReference type="InterPro" id="IPR035906">
    <property type="entry name" value="MetI-like_sf"/>
</dbReference>
<sequence length="56" mass="5502">RAKTLTVAIADLAGGRVSDYGLIATAGVLAALPPVLIGLVMQRALISGLTNGGVKG</sequence>
<evidence type="ECO:0000256" key="5">
    <source>
        <dbReference type="SAM" id="Phobius"/>
    </source>
</evidence>
<comment type="subcellular location">
    <subcellularLocation>
        <location evidence="1">Membrane</location>
        <topology evidence="1">Multi-pass membrane protein</topology>
    </subcellularLocation>
</comment>
<dbReference type="SUPFAM" id="SSF161098">
    <property type="entry name" value="MetI-like"/>
    <property type="match status" value="1"/>
</dbReference>
<keyword evidence="3 5" id="KW-1133">Transmembrane helix</keyword>
<evidence type="ECO:0000256" key="4">
    <source>
        <dbReference type="ARBA" id="ARBA00023136"/>
    </source>
</evidence>
<dbReference type="GO" id="GO:0016020">
    <property type="term" value="C:membrane"/>
    <property type="evidence" value="ECO:0007669"/>
    <property type="project" value="UniProtKB-SubCell"/>
</dbReference>
<dbReference type="Proteomes" id="UP000008311">
    <property type="component" value="Unassembled WGS sequence"/>
</dbReference>
<evidence type="ECO:0000313" key="7">
    <source>
        <dbReference type="Proteomes" id="UP000008311"/>
    </source>
</evidence>
<evidence type="ECO:0000256" key="2">
    <source>
        <dbReference type="ARBA" id="ARBA00022692"/>
    </source>
</evidence>
<organism evidence="6 7">
    <name type="scientific">Ricinus communis</name>
    <name type="common">Castor bean</name>
    <dbReference type="NCBI Taxonomy" id="3988"/>
    <lineage>
        <taxon>Eukaryota</taxon>
        <taxon>Viridiplantae</taxon>
        <taxon>Streptophyta</taxon>
        <taxon>Embryophyta</taxon>
        <taxon>Tracheophyta</taxon>
        <taxon>Spermatophyta</taxon>
        <taxon>Magnoliopsida</taxon>
        <taxon>eudicotyledons</taxon>
        <taxon>Gunneridae</taxon>
        <taxon>Pentapetalae</taxon>
        <taxon>rosids</taxon>
        <taxon>fabids</taxon>
        <taxon>Malpighiales</taxon>
        <taxon>Euphorbiaceae</taxon>
        <taxon>Acalyphoideae</taxon>
        <taxon>Acalypheae</taxon>
        <taxon>Ricinus</taxon>
    </lineage>
</organism>
<keyword evidence="4 5" id="KW-0472">Membrane</keyword>
<dbReference type="EMBL" id="EQ980048">
    <property type="protein sequence ID" value="EEF25295.1"/>
    <property type="molecule type" value="Genomic_DNA"/>
</dbReference>
<proteinExistence type="predicted"/>
<evidence type="ECO:0008006" key="8">
    <source>
        <dbReference type="Google" id="ProtNLM"/>
    </source>
</evidence>
<gene>
    <name evidence="6" type="ORF">RCOM_1811170</name>
</gene>
<protein>
    <recommendedName>
        <fullName evidence="8">Carbohydrate ABC transporter permease</fullName>
    </recommendedName>
</protein>
<accession>B9TFS1</accession>
<dbReference type="AlphaFoldDB" id="B9TFS1"/>
<feature type="transmembrane region" description="Helical" evidence="5">
    <location>
        <begin position="20"/>
        <end position="41"/>
    </location>
</feature>
<evidence type="ECO:0000256" key="1">
    <source>
        <dbReference type="ARBA" id="ARBA00004141"/>
    </source>
</evidence>
<reference evidence="7" key="1">
    <citation type="journal article" date="2010" name="Nat. Biotechnol.">
        <title>Draft genome sequence of the oilseed species Ricinus communis.</title>
        <authorList>
            <person name="Chan A.P."/>
            <person name="Crabtree J."/>
            <person name="Zhao Q."/>
            <person name="Lorenzi H."/>
            <person name="Orvis J."/>
            <person name="Puiu D."/>
            <person name="Melake-Berhan A."/>
            <person name="Jones K.M."/>
            <person name="Redman J."/>
            <person name="Chen G."/>
            <person name="Cahoon E.B."/>
            <person name="Gedil M."/>
            <person name="Stanke M."/>
            <person name="Haas B.J."/>
            <person name="Wortman J.R."/>
            <person name="Fraser-Liggett C.M."/>
            <person name="Ravel J."/>
            <person name="Rabinowicz P.D."/>
        </authorList>
    </citation>
    <scope>NUCLEOTIDE SEQUENCE [LARGE SCALE GENOMIC DNA]</scope>
    <source>
        <strain evidence="7">cv. Hale</strain>
    </source>
</reference>
<evidence type="ECO:0000256" key="3">
    <source>
        <dbReference type="ARBA" id="ARBA00022989"/>
    </source>
</evidence>
<name>B9TFS1_RICCO</name>
<keyword evidence="7" id="KW-1185">Reference proteome</keyword>
<feature type="non-terminal residue" evidence="6">
    <location>
        <position position="1"/>
    </location>
</feature>
<keyword evidence="2 5" id="KW-0812">Transmembrane</keyword>
<dbReference type="InParanoid" id="B9TFS1"/>